<feature type="domain" description="Antitoxin SocA-like Panacea" evidence="1">
    <location>
        <begin position="28"/>
        <end position="114"/>
    </location>
</feature>
<name>A0ABW9S9X8_9BACT</name>
<evidence type="ECO:0000313" key="2">
    <source>
        <dbReference type="EMBL" id="MTU39382.1"/>
    </source>
</evidence>
<reference evidence="2 3" key="1">
    <citation type="journal article" date="2019" name="Nat. Med.">
        <title>A library of human gut bacterial isolates paired with longitudinal multiomics data enables mechanistic microbiome research.</title>
        <authorList>
            <person name="Poyet M."/>
            <person name="Groussin M."/>
            <person name="Gibbons S.M."/>
            <person name="Avila-Pacheco J."/>
            <person name="Jiang X."/>
            <person name="Kearney S.M."/>
            <person name="Perrotta A.R."/>
            <person name="Berdy B."/>
            <person name="Zhao S."/>
            <person name="Lieberman T.D."/>
            <person name="Swanson P.K."/>
            <person name="Smith M."/>
            <person name="Roesemann S."/>
            <person name="Alexander J.E."/>
            <person name="Rich S.A."/>
            <person name="Livny J."/>
            <person name="Vlamakis H."/>
            <person name="Clish C."/>
            <person name="Bullock K."/>
            <person name="Deik A."/>
            <person name="Scott J."/>
            <person name="Pierce K.A."/>
            <person name="Xavier R.J."/>
            <person name="Alm E.J."/>
        </authorList>
    </citation>
    <scope>NUCLEOTIDE SEQUENCE [LARGE SCALE GENOMIC DNA]</scope>
    <source>
        <strain evidence="2 3">BIOML-A29</strain>
    </source>
</reference>
<dbReference type="EMBL" id="WNCN01000008">
    <property type="protein sequence ID" value="MTU39382.1"/>
    <property type="molecule type" value="Genomic_DNA"/>
</dbReference>
<dbReference type="InterPro" id="IPR025272">
    <property type="entry name" value="SocA_Panacea"/>
</dbReference>
<gene>
    <name evidence="2" type="ORF">GMD82_07760</name>
</gene>
<evidence type="ECO:0000259" key="1">
    <source>
        <dbReference type="Pfam" id="PF13274"/>
    </source>
</evidence>
<dbReference type="Pfam" id="PF13274">
    <property type="entry name" value="SocA_Panacea"/>
    <property type="match status" value="1"/>
</dbReference>
<dbReference type="Proteomes" id="UP000434916">
    <property type="component" value="Unassembled WGS sequence"/>
</dbReference>
<organism evidence="2 3">
    <name type="scientific">Parabacteroides merdae</name>
    <dbReference type="NCBI Taxonomy" id="46503"/>
    <lineage>
        <taxon>Bacteria</taxon>
        <taxon>Pseudomonadati</taxon>
        <taxon>Bacteroidota</taxon>
        <taxon>Bacteroidia</taxon>
        <taxon>Bacteroidales</taxon>
        <taxon>Tannerellaceae</taxon>
        <taxon>Parabacteroides</taxon>
    </lineage>
</organism>
<protein>
    <submittedName>
        <fullName evidence="2">DUF4065 domain-containing protein</fullName>
    </submittedName>
</protein>
<comment type="caution">
    <text evidence="2">The sequence shown here is derived from an EMBL/GenBank/DDBJ whole genome shotgun (WGS) entry which is preliminary data.</text>
</comment>
<sequence>MVGILKIAAYICERYKEEYGEAIDEMKLHKLLYFTQRECMIQTGKPMTSAAFEAWKYGPVSSYIHNKFMKGKLGEPLSSDLGYFYQPIFDKVFELYAPKDAWSLSILSHGEISWQRARQGIPSDQNSSRKLSTSDIQEDAARIRLRRFLLKCE</sequence>
<evidence type="ECO:0000313" key="3">
    <source>
        <dbReference type="Proteomes" id="UP000434916"/>
    </source>
</evidence>
<proteinExistence type="predicted"/>
<keyword evidence="3" id="KW-1185">Reference proteome</keyword>
<accession>A0ABW9S9X8</accession>